<dbReference type="Pfam" id="PF15797">
    <property type="entry name" value="DUF4706"/>
    <property type="match status" value="1"/>
</dbReference>
<evidence type="ECO:0000313" key="2">
    <source>
        <dbReference type="EMBL" id="GBP30954.1"/>
    </source>
</evidence>
<feature type="domain" description="DUF4706" evidence="1">
    <location>
        <begin position="9"/>
        <end position="120"/>
    </location>
</feature>
<accession>A0A4C1UYT1</accession>
<dbReference type="STRING" id="151549.A0A4C1UYT1"/>
<keyword evidence="3" id="KW-1185">Reference proteome</keyword>
<dbReference type="EMBL" id="BGZK01000239">
    <property type="protein sequence ID" value="GBP30954.1"/>
    <property type="molecule type" value="Genomic_DNA"/>
</dbReference>
<dbReference type="AlphaFoldDB" id="A0A4C1UYT1"/>
<reference evidence="2 3" key="1">
    <citation type="journal article" date="2019" name="Commun. Biol.">
        <title>The bagworm genome reveals a unique fibroin gene that provides high tensile strength.</title>
        <authorList>
            <person name="Kono N."/>
            <person name="Nakamura H."/>
            <person name="Ohtoshi R."/>
            <person name="Tomita M."/>
            <person name="Numata K."/>
            <person name="Arakawa K."/>
        </authorList>
    </citation>
    <scope>NUCLEOTIDE SEQUENCE [LARGE SCALE GENOMIC DNA]</scope>
</reference>
<name>A0A4C1UYT1_EUMVA</name>
<gene>
    <name evidence="2" type="ORF">EVAR_28597_1</name>
</gene>
<dbReference type="PANTHER" id="PTHR34394">
    <property type="entry name" value="SIMILAR TO RIKEN CDNA 2310022B05"/>
    <property type="match status" value="1"/>
</dbReference>
<sequence>MALTIVAEDYFRTINPIAEKIHQDITETKNAYEHIWDTLTEKEKEEVINESIIKPDIALKYALLDTLDFDLNDPLVRKDDLMAFFGREHGQKLVQEDNHTWHDEHSAPFLFQTKSQLNLCILSGNRSKKDLKPSQELSELAISHSKVVSELKNALKSHEMSKISSQKKYEDKETISSPSNFLSKLIGNKFKCRDEEQERLVMDESHIEIVPSENIFRVNYKSPSSDNKFEKDYRCSIVKSNSDLSEENRGLLSSVSRGSSGTEFLSCEDLGTGTASTETLTTSTLPKTGYDFLDNW</sequence>
<evidence type="ECO:0000259" key="1">
    <source>
        <dbReference type="Pfam" id="PF15797"/>
    </source>
</evidence>
<dbReference type="PANTHER" id="PTHR34394:SF1">
    <property type="entry name" value="SIMILAR TO RIKEN CDNA 2310022B05"/>
    <property type="match status" value="1"/>
</dbReference>
<organism evidence="2 3">
    <name type="scientific">Eumeta variegata</name>
    <name type="common">Bagworm moth</name>
    <name type="synonym">Eumeta japonica</name>
    <dbReference type="NCBI Taxonomy" id="151549"/>
    <lineage>
        <taxon>Eukaryota</taxon>
        <taxon>Metazoa</taxon>
        <taxon>Ecdysozoa</taxon>
        <taxon>Arthropoda</taxon>
        <taxon>Hexapoda</taxon>
        <taxon>Insecta</taxon>
        <taxon>Pterygota</taxon>
        <taxon>Neoptera</taxon>
        <taxon>Endopterygota</taxon>
        <taxon>Lepidoptera</taxon>
        <taxon>Glossata</taxon>
        <taxon>Ditrysia</taxon>
        <taxon>Tineoidea</taxon>
        <taxon>Psychidae</taxon>
        <taxon>Oiketicinae</taxon>
        <taxon>Eumeta</taxon>
    </lineage>
</organism>
<dbReference type="OrthoDB" id="5984457at2759"/>
<comment type="caution">
    <text evidence="2">The sequence shown here is derived from an EMBL/GenBank/DDBJ whole genome shotgun (WGS) entry which is preliminary data.</text>
</comment>
<dbReference type="Proteomes" id="UP000299102">
    <property type="component" value="Unassembled WGS sequence"/>
</dbReference>
<protein>
    <submittedName>
        <fullName evidence="2">Uncharacterized protein C1orf198 homolog</fullName>
    </submittedName>
</protein>
<evidence type="ECO:0000313" key="3">
    <source>
        <dbReference type="Proteomes" id="UP000299102"/>
    </source>
</evidence>
<dbReference type="InterPro" id="IPR031600">
    <property type="entry name" value="DUF4706"/>
</dbReference>
<proteinExistence type="predicted"/>